<protein>
    <submittedName>
        <fullName evidence="1">Uncharacterized protein</fullName>
    </submittedName>
</protein>
<proteinExistence type="predicted"/>
<evidence type="ECO:0000313" key="1">
    <source>
        <dbReference type="EMBL" id="KAH7845677.1"/>
    </source>
</evidence>
<reference evidence="1 2" key="1">
    <citation type="journal article" date="2021" name="Hortic Res">
        <title>High-quality reference genome and annotation aids understanding of berry development for evergreen blueberry (Vaccinium darrowii).</title>
        <authorList>
            <person name="Yu J."/>
            <person name="Hulse-Kemp A.M."/>
            <person name="Babiker E."/>
            <person name="Staton M."/>
        </authorList>
    </citation>
    <scope>NUCLEOTIDE SEQUENCE [LARGE SCALE GENOMIC DNA]</scope>
    <source>
        <strain evidence="2">cv. NJ 8807/NJ 8810</strain>
        <tissue evidence="1">Young leaf</tissue>
    </source>
</reference>
<sequence length="173" mass="19805">MVLSIFCCSVAWRVEVRRLHAIEDNELCANQAADVPIPMSIVWLAPQFCLLALMEGIGTRGLDRFFEVQVSDVPLEKYGQVLNEAVIGFGKFLNGLLVFLLRNWFGDTLNCSRLDKYFQMLTVVSLLNMCYYWRVSTFYSNKKETTDDVKEEEVEVPPYMVVLFVVLLFAVAP</sequence>
<dbReference type="Proteomes" id="UP000828048">
    <property type="component" value="Chromosome 5"/>
</dbReference>
<name>A0ACB7XXE6_9ERIC</name>
<evidence type="ECO:0000313" key="2">
    <source>
        <dbReference type="Proteomes" id="UP000828048"/>
    </source>
</evidence>
<dbReference type="EMBL" id="CM037155">
    <property type="protein sequence ID" value="KAH7845677.1"/>
    <property type="molecule type" value="Genomic_DNA"/>
</dbReference>
<accession>A0ACB7XXE6</accession>
<organism evidence="1 2">
    <name type="scientific">Vaccinium darrowii</name>
    <dbReference type="NCBI Taxonomy" id="229202"/>
    <lineage>
        <taxon>Eukaryota</taxon>
        <taxon>Viridiplantae</taxon>
        <taxon>Streptophyta</taxon>
        <taxon>Embryophyta</taxon>
        <taxon>Tracheophyta</taxon>
        <taxon>Spermatophyta</taxon>
        <taxon>Magnoliopsida</taxon>
        <taxon>eudicotyledons</taxon>
        <taxon>Gunneridae</taxon>
        <taxon>Pentapetalae</taxon>
        <taxon>asterids</taxon>
        <taxon>Ericales</taxon>
        <taxon>Ericaceae</taxon>
        <taxon>Vaccinioideae</taxon>
        <taxon>Vaccinieae</taxon>
        <taxon>Vaccinium</taxon>
    </lineage>
</organism>
<comment type="caution">
    <text evidence="1">The sequence shown here is derived from an EMBL/GenBank/DDBJ whole genome shotgun (WGS) entry which is preliminary data.</text>
</comment>
<keyword evidence="2" id="KW-1185">Reference proteome</keyword>
<gene>
    <name evidence="1" type="ORF">Vadar_004763</name>
</gene>